<evidence type="ECO:0000256" key="1">
    <source>
        <dbReference type="SAM" id="MobiDB-lite"/>
    </source>
</evidence>
<evidence type="ECO:0000313" key="4">
    <source>
        <dbReference type="Proteomes" id="UP000681720"/>
    </source>
</evidence>
<organism evidence="3 4">
    <name type="scientific">Rotaria magnacalcarata</name>
    <dbReference type="NCBI Taxonomy" id="392030"/>
    <lineage>
        <taxon>Eukaryota</taxon>
        <taxon>Metazoa</taxon>
        <taxon>Spiralia</taxon>
        <taxon>Gnathifera</taxon>
        <taxon>Rotifera</taxon>
        <taxon>Eurotatoria</taxon>
        <taxon>Bdelloidea</taxon>
        <taxon>Philodinida</taxon>
        <taxon>Philodinidae</taxon>
        <taxon>Rotaria</taxon>
    </lineage>
</organism>
<feature type="non-terminal residue" evidence="3">
    <location>
        <position position="78"/>
    </location>
</feature>
<name>A0A8S2W5K1_9BILA</name>
<dbReference type="EMBL" id="CAJOBH010035686">
    <property type="protein sequence ID" value="CAF4301113.1"/>
    <property type="molecule type" value="Genomic_DNA"/>
</dbReference>
<sequence length="78" mass="9230">MNGHRFVPPLIEIYHKRYPLVYKRLTNGNNDESLDSSFENSFDEEDSDSDECLSSIWSYEQLLNTHFDIENLKITQTE</sequence>
<comment type="caution">
    <text evidence="3">The sequence shown here is derived from an EMBL/GenBank/DDBJ whole genome shotgun (WGS) entry which is preliminary data.</text>
</comment>
<evidence type="ECO:0000313" key="2">
    <source>
        <dbReference type="EMBL" id="CAF4301113.1"/>
    </source>
</evidence>
<dbReference type="AlphaFoldDB" id="A0A8S2W5K1"/>
<protein>
    <submittedName>
        <fullName evidence="3">Uncharacterized protein</fullName>
    </submittedName>
</protein>
<evidence type="ECO:0000313" key="3">
    <source>
        <dbReference type="EMBL" id="CAF4425039.1"/>
    </source>
</evidence>
<dbReference type="Proteomes" id="UP000681967">
    <property type="component" value="Unassembled WGS sequence"/>
</dbReference>
<proteinExistence type="predicted"/>
<reference evidence="3" key="1">
    <citation type="submission" date="2021-02" db="EMBL/GenBank/DDBJ databases">
        <authorList>
            <person name="Nowell W R."/>
        </authorList>
    </citation>
    <scope>NUCLEOTIDE SEQUENCE</scope>
</reference>
<dbReference type="Proteomes" id="UP000681720">
    <property type="component" value="Unassembled WGS sequence"/>
</dbReference>
<accession>A0A8S2W5K1</accession>
<dbReference type="EMBL" id="CAJOBJ010062699">
    <property type="protein sequence ID" value="CAF4425039.1"/>
    <property type="molecule type" value="Genomic_DNA"/>
</dbReference>
<feature type="region of interest" description="Disordered" evidence="1">
    <location>
        <begin position="28"/>
        <end position="47"/>
    </location>
</feature>
<gene>
    <name evidence="2" type="ORF">BYL167_LOCUS27497</name>
    <name evidence="3" type="ORF">GIL414_LOCUS31271</name>
</gene>